<sequence length="288" mass="30254">MTTRGKSLALAGLLISQGLGDLIGSSSGDLSLNDSYWPGRVDGSVIRKALESPIAVHNTSAVGPKGSTGNYTYISTVIEVPLNDTDNSKNQVSSQILISLHSSSNENLTDFEACTKVWALDYNQTFFDSFAHDTGDCTTGISDACLSKLRQHECTDNSFSASDECPFLGSAVSWNSTAAGVLSSDAIYDYYSTGHDKGNTTDTEALTKMVFPVISGWKERRTGSFQTNVYCLRANGPEDASTTTTSTSVPTSAPTTTSSSSSHASPTAVVKTEVLLGAAAAIAGYMAC</sequence>
<organism evidence="3 4">
    <name type="scientific">Seiridium cardinale</name>
    <dbReference type="NCBI Taxonomy" id="138064"/>
    <lineage>
        <taxon>Eukaryota</taxon>
        <taxon>Fungi</taxon>
        <taxon>Dikarya</taxon>
        <taxon>Ascomycota</taxon>
        <taxon>Pezizomycotina</taxon>
        <taxon>Sordariomycetes</taxon>
        <taxon>Xylariomycetidae</taxon>
        <taxon>Amphisphaeriales</taxon>
        <taxon>Sporocadaceae</taxon>
        <taxon>Seiridium</taxon>
    </lineage>
</organism>
<comment type="caution">
    <text evidence="3">The sequence shown here is derived from an EMBL/GenBank/DDBJ whole genome shotgun (WGS) entry which is preliminary data.</text>
</comment>
<reference evidence="3 4" key="1">
    <citation type="submission" date="2024-02" db="EMBL/GenBank/DDBJ databases">
        <title>First draft genome assembly of two strains of Seiridium cardinale.</title>
        <authorList>
            <person name="Emiliani G."/>
            <person name="Scali E."/>
        </authorList>
    </citation>
    <scope>NUCLEOTIDE SEQUENCE [LARGE SCALE GENOMIC DNA]</scope>
    <source>
        <strain evidence="3 4">BM-138-000479</strain>
    </source>
</reference>
<keyword evidence="2" id="KW-0732">Signal</keyword>
<evidence type="ECO:0000256" key="1">
    <source>
        <dbReference type="SAM" id="MobiDB-lite"/>
    </source>
</evidence>
<proteinExistence type="predicted"/>
<feature type="compositionally biased region" description="Low complexity" evidence="1">
    <location>
        <begin position="241"/>
        <end position="264"/>
    </location>
</feature>
<feature type="region of interest" description="Disordered" evidence="1">
    <location>
        <begin position="239"/>
        <end position="264"/>
    </location>
</feature>
<evidence type="ECO:0000256" key="2">
    <source>
        <dbReference type="SAM" id="SignalP"/>
    </source>
</evidence>
<dbReference type="EMBL" id="JARVKM010000035">
    <property type="protein sequence ID" value="KAK9775267.1"/>
    <property type="molecule type" value="Genomic_DNA"/>
</dbReference>
<keyword evidence="4" id="KW-1185">Reference proteome</keyword>
<evidence type="ECO:0000313" key="3">
    <source>
        <dbReference type="EMBL" id="KAK9775267.1"/>
    </source>
</evidence>
<accession>A0ABR2XNM1</accession>
<feature type="signal peptide" evidence="2">
    <location>
        <begin position="1"/>
        <end position="20"/>
    </location>
</feature>
<name>A0ABR2XNM1_9PEZI</name>
<dbReference type="Proteomes" id="UP001465668">
    <property type="component" value="Unassembled WGS sequence"/>
</dbReference>
<evidence type="ECO:0000313" key="4">
    <source>
        <dbReference type="Proteomes" id="UP001465668"/>
    </source>
</evidence>
<gene>
    <name evidence="3" type="ORF">SCAR479_07943</name>
</gene>
<protein>
    <submittedName>
        <fullName evidence="3">Uncharacterized protein</fullName>
    </submittedName>
</protein>
<feature type="chain" id="PRO_5045048189" evidence="2">
    <location>
        <begin position="21"/>
        <end position="288"/>
    </location>
</feature>